<dbReference type="EMBL" id="JACHMG010000001">
    <property type="protein sequence ID" value="MBB4689527.1"/>
    <property type="molecule type" value="Genomic_DNA"/>
</dbReference>
<dbReference type="FunFam" id="1.20.1250.20:FF:000001">
    <property type="entry name" value="Dicarboxylate MFS transporter"/>
    <property type="match status" value="1"/>
</dbReference>
<evidence type="ECO:0000256" key="7">
    <source>
        <dbReference type="ARBA" id="ARBA00022989"/>
    </source>
</evidence>
<evidence type="ECO:0000256" key="9">
    <source>
        <dbReference type="ARBA" id="ARBA00037295"/>
    </source>
</evidence>
<keyword evidence="8 12" id="KW-0472">Membrane</keyword>
<keyword evidence="6" id="KW-0769">Symport</keyword>
<feature type="domain" description="Major facilitator superfamily (MFS) profile" evidence="13">
    <location>
        <begin position="9"/>
        <end position="417"/>
    </location>
</feature>
<dbReference type="Pfam" id="PF07690">
    <property type="entry name" value="MFS_1"/>
    <property type="match status" value="1"/>
</dbReference>
<dbReference type="Gene3D" id="1.20.1250.20">
    <property type="entry name" value="MFS general substrate transporter like domains"/>
    <property type="match status" value="2"/>
</dbReference>
<dbReference type="RefSeq" id="WP_184784053.1">
    <property type="nucleotide sequence ID" value="NZ_JACHMG010000001.1"/>
</dbReference>
<comment type="similarity">
    <text evidence="2">Belongs to the major facilitator superfamily. Metabolite:H+ Symporter (MHS) family (TC 2.A.1.6) family.</text>
</comment>
<name>A0A840J823_9PSEU</name>
<keyword evidence="7 12" id="KW-1133">Transmembrane helix</keyword>
<dbReference type="PANTHER" id="PTHR43528:SF1">
    <property type="entry name" value="ALPHA-KETOGLUTARATE PERMEASE"/>
    <property type="match status" value="1"/>
</dbReference>
<evidence type="ECO:0000256" key="10">
    <source>
        <dbReference type="ARBA" id="ARBA00039918"/>
    </source>
</evidence>
<feature type="transmembrane region" description="Helical" evidence="12">
    <location>
        <begin position="326"/>
        <end position="354"/>
    </location>
</feature>
<dbReference type="GO" id="GO:0005886">
    <property type="term" value="C:plasma membrane"/>
    <property type="evidence" value="ECO:0007669"/>
    <property type="project" value="UniProtKB-SubCell"/>
</dbReference>
<evidence type="ECO:0000256" key="2">
    <source>
        <dbReference type="ARBA" id="ARBA00008240"/>
    </source>
</evidence>
<feature type="transmembrane region" description="Helical" evidence="12">
    <location>
        <begin position="366"/>
        <end position="389"/>
    </location>
</feature>
<dbReference type="GO" id="GO:0015293">
    <property type="term" value="F:symporter activity"/>
    <property type="evidence" value="ECO:0007669"/>
    <property type="project" value="UniProtKB-KW"/>
</dbReference>
<dbReference type="InterPro" id="IPR036259">
    <property type="entry name" value="MFS_trans_sf"/>
</dbReference>
<keyword evidence="15" id="KW-1185">Reference proteome</keyword>
<dbReference type="Proteomes" id="UP000581769">
    <property type="component" value="Unassembled WGS sequence"/>
</dbReference>
<sequence>MLSPRSRKATLAGGIGNFIEWFDYGIYGFLAVTISTVFFPSDDPAAALLATFGVFALPVITRPLGGIVFARFGDRIGRKRVLALVLILMSLSTAALGAIPGYATIGVTAPILLILARVVQGFSAGGEYAGGAALIAESVPAPRRGLLVSLMPSSTGFGLLAGSLFSFVLTQLLTPAQLASWGWRIGFLVALPLGIVGLYIRLRLEETDAFRALETTDTVASSPVRETLRTQPGNVLRVAAIALAQTVCYYVVLVYTPTYLRTELGFSAGDSLLTTSLAIAAYVITIPVAGAISDRIGRKPLLYTGCVAMLVLIVPAFLVMPGSAVGVAAVVQVAVGGIALGCYTGPIVCTWVELFPTRVRYTGVSLGFNLSVIASVSSPFLLTWLISFSGNKLMPAWYVVVAAVISLAVLFTVPETAPGKARTDLLAAEPEPQDSGTSAVHP</sequence>
<dbReference type="PROSITE" id="PS50850">
    <property type="entry name" value="MFS"/>
    <property type="match status" value="1"/>
</dbReference>
<keyword evidence="4" id="KW-1003">Cell membrane</keyword>
<accession>A0A840J823</accession>
<dbReference type="PROSITE" id="PS00216">
    <property type="entry name" value="SUGAR_TRANSPORT_1"/>
    <property type="match status" value="1"/>
</dbReference>
<evidence type="ECO:0000313" key="14">
    <source>
        <dbReference type="EMBL" id="MBB4689527.1"/>
    </source>
</evidence>
<reference evidence="14 15" key="1">
    <citation type="submission" date="2020-08" db="EMBL/GenBank/DDBJ databases">
        <title>Sequencing the genomes of 1000 actinobacteria strains.</title>
        <authorList>
            <person name="Klenk H.-P."/>
        </authorList>
    </citation>
    <scope>NUCLEOTIDE SEQUENCE [LARGE SCALE GENOMIC DNA]</scope>
    <source>
        <strain evidence="14 15">DSM 45859</strain>
    </source>
</reference>
<dbReference type="AlphaFoldDB" id="A0A840J823"/>
<feature type="transmembrane region" description="Helical" evidence="12">
    <location>
        <begin position="181"/>
        <end position="202"/>
    </location>
</feature>
<dbReference type="InterPro" id="IPR011701">
    <property type="entry name" value="MFS"/>
</dbReference>
<proteinExistence type="inferred from homology"/>
<feature type="transmembrane region" description="Helical" evidence="12">
    <location>
        <begin position="45"/>
        <end position="69"/>
    </location>
</feature>
<comment type="caution">
    <text evidence="14">The sequence shown here is derived from an EMBL/GenBank/DDBJ whole genome shotgun (WGS) entry which is preliminary data.</text>
</comment>
<dbReference type="PANTHER" id="PTHR43528">
    <property type="entry name" value="ALPHA-KETOGLUTARATE PERMEASE"/>
    <property type="match status" value="1"/>
</dbReference>
<dbReference type="InterPro" id="IPR020846">
    <property type="entry name" value="MFS_dom"/>
</dbReference>
<feature type="transmembrane region" description="Helical" evidence="12">
    <location>
        <begin position="147"/>
        <end position="169"/>
    </location>
</feature>
<feature type="transmembrane region" description="Helical" evidence="12">
    <location>
        <begin position="301"/>
        <end position="320"/>
    </location>
</feature>
<evidence type="ECO:0000256" key="1">
    <source>
        <dbReference type="ARBA" id="ARBA00004651"/>
    </source>
</evidence>
<comment type="function">
    <text evidence="9">May be a proton symporter involved in the uptake of osmolytes such as proline and glycine betaine.</text>
</comment>
<feature type="transmembrane region" description="Helical" evidence="12">
    <location>
        <begin position="81"/>
        <end position="105"/>
    </location>
</feature>
<evidence type="ECO:0000256" key="6">
    <source>
        <dbReference type="ARBA" id="ARBA00022847"/>
    </source>
</evidence>
<evidence type="ECO:0000256" key="4">
    <source>
        <dbReference type="ARBA" id="ARBA00022475"/>
    </source>
</evidence>
<feature type="transmembrane region" description="Helical" evidence="12">
    <location>
        <begin position="235"/>
        <end position="252"/>
    </location>
</feature>
<evidence type="ECO:0000256" key="12">
    <source>
        <dbReference type="SAM" id="Phobius"/>
    </source>
</evidence>
<feature type="region of interest" description="Disordered" evidence="11">
    <location>
        <begin position="423"/>
        <end position="442"/>
    </location>
</feature>
<keyword evidence="3" id="KW-0813">Transport</keyword>
<evidence type="ECO:0000256" key="8">
    <source>
        <dbReference type="ARBA" id="ARBA00023136"/>
    </source>
</evidence>
<protein>
    <recommendedName>
        <fullName evidence="10">Putative proline/betaine transporter</fullName>
    </recommendedName>
</protein>
<dbReference type="SUPFAM" id="SSF103473">
    <property type="entry name" value="MFS general substrate transporter"/>
    <property type="match status" value="1"/>
</dbReference>
<feature type="transmembrane region" description="Helical" evidence="12">
    <location>
        <begin position="395"/>
        <end position="413"/>
    </location>
</feature>
<evidence type="ECO:0000256" key="5">
    <source>
        <dbReference type="ARBA" id="ARBA00022692"/>
    </source>
</evidence>
<evidence type="ECO:0000259" key="13">
    <source>
        <dbReference type="PROSITE" id="PS50850"/>
    </source>
</evidence>
<gene>
    <name evidence="14" type="ORF">BJY18_007012</name>
</gene>
<feature type="transmembrane region" description="Helical" evidence="12">
    <location>
        <begin position="272"/>
        <end position="292"/>
    </location>
</feature>
<dbReference type="InterPro" id="IPR051084">
    <property type="entry name" value="H+-coupled_symporters"/>
</dbReference>
<keyword evidence="5 12" id="KW-0812">Transmembrane</keyword>
<evidence type="ECO:0000256" key="11">
    <source>
        <dbReference type="SAM" id="MobiDB-lite"/>
    </source>
</evidence>
<dbReference type="InterPro" id="IPR005829">
    <property type="entry name" value="Sugar_transporter_CS"/>
</dbReference>
<evidence type="ECO:0000256" key="3">
    <source>
        <dbReference type="ARBA" id="ARBA00022448"/>
    </source>
</evidence>
<organism evidence="14 15">
    <name type="scientific">Amycolatopsis jiangsuensis</name>
    <dbReference type="NCBI Taxonomy" id="1181879"/>
    <lineage>
        <taxon>Bacteria</taxon>
        <taxon>Bacillati</taxon>
        <taxon>Actinomycetota</taxon>
        <taxon>Actinomycetes</taxon>
        <taxon>Pseudonocardiales</taxon>
        <taxon>Pseudonocardiaceae</taxon>
        <taxon>Amycolatopsis</taxon>
    </lineage>
</organism>
<dbReference type="PROSITE" id="PS00217">
    <property type="entry name" value="SUGAR_TRANSPORT_2"/>
    <property type="match status" value="1"/>
</dbReference>
<comment type="subcellular location">
    <subcellularLocation>
        <location evidence="1">Cell membrane</location>
        <topology evidence="1">Multi-pass membrane protein</topology>
    </subcellularLocation>
</comment>
<evidence type="ECO:0000313" key="15">
    <source>
        <dbReference type="Proteomes" id="UP000581769"/>
    </source>
</evidence>
<feature type="transmembrane region" description="Helical" evidence="12">
    <location>
        <begin position="111"/>
        <end position="135"/>
    </location>
</feature>
<feature type="transmembrane region" description="Helical" evidence="12">
    <location>
        <begin position="21"/>
        <end position="39"/>
    </location>
</feature>